<accession>A0A0A9B892</accession>
<evidence type="ECO:0000313" key="1">
    <source>
        <dbReference type="EMBL" id="JAD60169.1"/>
    </source>
</evidence>
<sequence>MMNLEKFIQSGIMLQEFNPFSLMALSTSISDTYLRFHLIVSIDLL</sequence>
<reference evidence="1" key="1">
    <citation type="submission" date="2014-09" db="EMBL/GenBank/DDBJ databases">
        <authorList>
            <person name="Magalhaes I.L.F."/>
            <person name="Oliveira U."/>
            <person name="Santos F.R."/>
            <person name="Vidigal T.H.D.A."/>
            <person name="Brescovit A.D."/>
            <person name="Santos A.J."/>
        </authorList>
    </citation>
    <scope>NUCLEOTIDE SEQUENCE</scope>
    <source>
        <tissue evidence="1">Shoot tissue taken approximately 20 cm above the soil surface</tissue>
    </source>
</reference>
<reference evidence="1" key="2">
    <citation type="journal article" date="2015" name="Data Brief">
        <title>Shoot transcriptome of the giant reed, Arundo donax.</title>
        <authorList>
            <person name="Barrero R.A."/>
            <person name="Guerrero F.D."/>
            <person name="Moolhuijzen P."/>
            <person name="Goolsby J.A."/>
            <person name="Tidwell J."/>
            <person name="Bellgard S.E."/>
            <person name="Bellgard M.I."/>
        </authorList>
    </citation>
    <scope>NUCLEOTIDE SEQUENCE</scope>
    <source>
        <tissue evidence="1">Shoot tissue taken approximately 20 cm above the soil surface</tissue>
    </source>
</reference>
<protein>
    <submittedName>
        <fullName evidence="1">Uncharacterized protein</fullName>
    </submittedName>
</protein>
<organism evidence="1">
    <name type="scientific">Arundo donax</name>
    <name type="common">Giant reed</name>
    <name type="synonym">Donax arundinaceus</name>
    <dbReference type="NCBI Taxonomy" id="35708"/>
    <lineage>
        <taxon>Eukaryota</taxon>
        <taxon>Viridiplantae</taxon>
        <taxon>Streptophyta</taxon>
        <taxon>Embryophyta</taxon>
        <taxon>Tracheophyta</taxon>
        <taxon>Spermatophyta</taxon>
        <taxon>Magnoliopsida</taxon>
        <taxon>Liliopsida</taxon>
        <taxon>Poales</taxon>
        <taxon>Poaceae</taxon>
        <taxon>PACMAD clade</taxon>
        <taxon>Arundinoideae</taxon>
        <taxon>Arundineae</taxon>
        <taxon>Arundo</taxon>
    </lineage>
</organism>
<dbReference type="EMBL" id="GBRH01237726">
    <property type="protein sequence ID" value="JAD60169.1"/>
    <property type="molecule type" value="Transcribed_RNA"/>
</dbReference>
<dbReference type="AlphaFoldDB" id="A0A0A9B892"/>
<proteinExistence type="predicted"/>
<name>A0A0A9B892_ARUDO</name>